<gene>
    <name evidence="1" type="ORF">AVDCRST_MAG84-6840</name>
</gene>
<reference evidence="1" key="1">
    <citation type="submission" date="2020-02" db="EMBL/GenBank/DDBJ databases">
        <authorList>
            <person name="Meier V. D."/>
        </authorList>
    </citation>
    <scope>NUCLEOTIDE SEQUENCE</scope>
    <source>
        <strain evidence="1">AVDCRST_MAG84</strain>
    </source>
</reference>
<dbReference type="EMBL" id="CADCTZ010001777">
    <property type="protein sequence ID" value="CAA9416420.1"/>
    <property type="molecule type" value="Genomic_DNA"/>
</dbReference>
<proteinExistence type="predicted"/>
<sequence length="39" mass="4209">MIRGIAQFLYNGAGGVKKLSAFAKVYALFPPLAMPKKNP</sequence>
<protein>
    <submittedName>
        <fullName evidence="1">Uncharacterized protein</fullName>
    </submittedName>
</protein>
<accession>A0A6J4PJJ8</accession>
<organism evidence="1">
    <name type="scientific">uncultured Microcoleus sp</name>
    <dbReference type="NCBI Taxonomy" id="259945"/>
    <lineage>
        <taxon>Bacteria</taxon>
        <taxon>Bacillati</taxon>
        <taxon>Cyanobacteriota</taxon>
        <taxon>Cyanophyceae</taxon>
        <taxon>Oscillatoriophycideae</taxon>
        <taxon>Oscillatoriales</taxon>
        <taxon>Microcoleaceae</taxon>
        <taxon>Microcoleus</taxon>
        <taxon>environmental samples</taxon>
    </lineage>
</organism>
<evidence type="ECO:0000313" key="1">
    <source>
        <dbReference type="EMBL" id="CAA9416420.1"/>
    </source>
</evidence>
<dbReference type="AlphaFoldDB" id="A0A6J4PJJ8"/>
<name>A0A6J4PJJ8_9CYAN</name>